<evidence type="ECO:0000256" key="3">
    <source>
        <dbReference type="ARBA" id="ARBA00023015"/>
    </source>
</evidence>
<evidence type="ECO:0000256" key="1">
    <source>
        <dbReference type="ARBA" id="ARBA00004123"/>
    </source>
</evidence>
<dbReference type="Pfam" id="PF04719">
    <property type="entry name" value="TAFII28"/>
    <property type="match status" value="1"/>
</dbReference>
<dbReference type="Gene3D" id="1.10.20.10">
    <property type="entry name" value="Histone, subunit A"/>
    <property type="match status" value="1"/>
</dbReference>
<proteinExistence type="inferred from homology"/>
<dbReference type="EMBL" id="JBHFEH010000001">
    <property type="protein sequence ID" value="KAL2059345.1"/>
    <property type="molecule type" value="Genomic_DNA"/>
</dbReference>
<keyword evidence="9" id="KW-1185">Reference proteome</keyword>
<accession>A0ABR4BNI8</accession>
<dbReference type="PANTHER" id="PTHR13218:SF8">
    <property type="entry name" value="TRANSCRIPTION INITIATION FACTOR TFIID SUBUNIT 11"/>
    <property type="match status" value="1"/>
</dbReference>
<dbReference type="PANTHER" id="PTHR13218">
    <property type="entry name" value="TRANSCRIPTION INITIATION FACTOR TFIID SUBUNIT 11-RELATED"/>
    <property type="match status" value="1"/>
</dbReference>
<feature type="compositionally biased region" description="Acidic residues" evidence="6">
    <location>
        <begin position="129"/>
        <end position="140"/>
    </location>
</feature>
<comment type="caution">
    <text evidence="8">The sequence shown here is derived from an EMBL/GenBank/DDBJ whole genome shotgun (WGS) entry which is preliminary data.</text>
</comment>
<keyword evidence="3" id="KW-0805">Transcription regulation</keyword>
<keyword evidence="4" id="KW-0804">Transcription</keyword>
<evidence type="ECO:0000259" key="7">
    <source>
        <dbReference type="Pfam" id="PF04719"/>
    </source>
</evidence>
<keyword evidence="5" id="KW-0539">Nucleus</keyword>
<comment type="similarity">
    <text evidence="2">Belongs to the TAF11 family.</text>
</comment>
<dbReference type="InterPro" id="IPR045127">
    <property type="entry name" value="TAF11-like"/>
</dbReference>
<organism evidence="8 9">
    <name type="scientific">Lepraria finkii</name>
    <dbReference type="NCBI Taxonomy" id="1340010"/>
    <lineage>
        <taxon>Eukaryota</taxon>
        <taxon>Fungi</taxon>
        <taxon>Dikarya</taxon>
        <taxon>Ascomycota</taxon>
        <taxon>Pezizomycotina</taxon>
        <taxon>Lecanoromycetes</taxon>
        <taxon>OSLEUM clade</taxon>
        <taxon>Lecanoromycetidae</taxon>
        <taxon>Lecanorales</taxon>
        <taxon>Lecanorineae</taxon>
        <taxon>Stereocaulaceae</taxon>
        <taxon>Lepraria</taxon>
    </lineage>
</organism>
<sequence length="340" mass="36341">MASPPYRSPATSPPYPSHTSLPNPKKRPSLNMPGGPSNKRQKRASVNSAASAHPLRQTSFPPEESAINAGERSPSVDSDFTIVTGGRSVVTARTSKRVRGKGKAKKVEGSVKSLGREKTADGAVGGDSEIPDDEDDEDEGAVVDDGKIVDEAAEREKLKVLIDAFNPDQYERFESMRRIKLKKETVRKITNQTVSQSVPPAVVTIVGGYTKTFMGILIERAREIQRQWASLETPPHTPPKVPIDPTDFKVENPNNDLFNAEGGGSALANLTMAAQNTAKPVAQPAPPTNLGPLLPDHFREALRRYKRDGEGGGTGLAGVSVGIGVPGVGAARLGGKRLFR</sequence>
<feature type="compositionally biased region" description="Polar residues" evidence="6">
    <location>
        <begin position="44"/>
        <end position="60"/>
    </location>
</feature>
<evidence type="ECO:0000256" key="2">
    <source>
        <dbReference type="ARBA" id="ARBA00009788"/>
    </source>
</evidence>
<dbReference type="SUPFAM" id="SSF47113">
    <property type="entry name" value="Histone-fold"/>
    <property type="match status" value="1"/>
</dbReference>
<feature type="compositionally biased region" description="Basic and acidic residues" evidence="6">
    <location>
        <begin position="105"/>
        <end position="120"/>
    </location>
</feature>
<gene>
    <name evidence="8" type="ORF">ABVK25_000637</name>
</gene>
<evidence type="ECO:0000313" key="8">
    <source>
        <dbReference type="EMBL" id="KAL2059345.1"/>
    </source>
</evidence>
<feature type="region of interest" description="Disordered" evidence="6">
    <location>
        <begin position="1"/>
        <end position="140"/>
    </location>
</feature>
<dbReference type="InterPro" id="IPR009072">
    <property type="entry name" value="Histone-fold"/>
</dbReference>
<dbReference type="InterPro" id="IPR006809">
    <property type="entry name" value="TAFII28_dom"/>
</dbReference>
<evidence type="ECO:0000256" key="4">
    <source>
        <dbReference type="ARBA" id="ARBA00023163"/>
    </source>
</evidence>
<name>A0ABR4BNI8_9LECA</name>
<reference evidence="8 9" key="1">
    <citation type="submission" date="2024-09" db="EMBL/GenBank/DDBJ databases">
        <title>Rethinking Asexuality: The Enigmatic Case of Functional Sexual Genes in Lepraria (Stereocaulaceae).</title>
        <authorList>
            <person name="Doellman M."/>
            <person name="Sun Y."/>
            <person name="Barcenas-Pena A."/>
            <person name="Lumbsch H.T."/>
            <person name="Grewe F."/>
        </authorList>
    </citation>
    <scope>NUCLEOTIDE SEQUENCE [LARGE SCALE GENOMIC DNA]</scope>
    <source>
        <strain evidence="8 9">Grewe 0041</strain>
    </source>
</reference>
<dbReference type="CDD" id="cd08048">
    <property type="entry name" value="HFD_TAF11"/>
    <property type="match status" value="1"/>
</dbReference>
<comment type="subcellular location">
    <subcellularLocation>
        <location evidence="1">Nucleus</location>
    </subcellularLocation>
</comment>
<dbReference type="Proteomes" id="UP001590951">
    <property type="component" value="Unassembled WGS sequence"/>
</dbReference>
<evidence type="ECO:0000256" key="5">
    <source>
        <dbReference type="ARBA" id="ARBA00023242"/>
    </source>
</evidence>
<evidence type="ECO:0000313" key="9">
    <source>
        <dbReference type="Proteomes" id="UP001590951"/>
    </source>
</evidence>
<feature type="domain" description="TAFII28-like protein" evidence="7">
    <location>
        <begin position="160"/>
        <end position="231"/>
    </location>
</feature>
<feature type="compositionally biased region" description="Basic residues" evidence="6">
    <location>
        <begin position="94"/>
        <end position="104"/>
    </location>
</feature>
<evidence type="ECO:0000256" key="6">
    <source>
        <dbReference type="SAM" id="MobiDB-lite"/>
    </source>
</evidence>
<protein>
    <recommendedName>
        <fullName evidence="7">TAFII28-like protein domain-containing protein</fullName>
    </recommendedName>
</protein>